<feature type="region of interest" description="Disordered" evidence="12">
    <location>
        <begin position="141"/>
        <end position="177"/>
    </location>
</feature>
<dbReference type="FunFam" id="2.10.25.10:FF:000112">
    <property type="entry name" value="Netrin G1"/>
    <property type="match status" value="1"/>
</dbReference>
<organism evidence="15 16">
    <name type="scientific">Alosa alosa</name>
    <name type="common">allis shad</name>
    <dbReference type="NCBI Taxonomy" id="278164"/>
    <lineage>
        <taxon>Eukaryota</taxon>
        <taxon>Metazoa</taxon>
        <taxon>Chordata</taxon>
        <taxon>Craniata</taxon>
        <taxon>Vertebrata</taxon>
        <taxon>Euteleostomi</taxon>
        <taxon>Actinopterygii</taxon>
        <taxon>Neopterygii</taxon>
        <taxon>Teleostei</taxon>
        <taxon>Clupei</taxon>
        <taxon>Clupeiformes</taxon>
        <taxon>Clupeoidei</taxon>
        <taxon>Clupeidae</taxon>
        <taxon>Alosa</taxon>
    </lineage>
</organism>
<dbReference type="CDD" id="cd00055">
    <property type="entry name" value="EGF_Lam"/>
    <property type="match status" value="2"/>
</dbReference>
<dbReference type="PANTHER" id="PTHR10574">
    <property type="entry name" value="NETRIN/LAMININ-RELATED"/>
    <property type="match status" value="1"/>
</dbReference>
<dbReference type="InterPro" id="IPR050440">
    <property type="entry name" value="Laminin/Netrin_ECM"/>
</dbReference>
<comment type="caution">
    <text evidence="10">Lacks conserved residue(s) required for the propagation of feature annotation.</text>
</comment>
<dbReference type="PROSITE" id="PS50026">
    <property type="entry name" value="EGF_3"/>
    <property type="match status" value="1"/>
</dbReference>
<keyword evidence="5" id="KW-0325">Glycoprotein</keyword>
<gene>
    <name evidence="15" type="ORF">AALO_G00072070</name>
</gene>
<dbReference type="InterPro" id="IPR056863">
    <property type="entry name" value="LMN_ATRN_NET-like_EGF"/>
</dbReference>
<evidence type="ECO:0000259" key="13">
    <source>
        <dbReference type="PROSITE" id="PS50026"/>
    </source>
</evidence>
<evidence type="ECO:0000313" key="16">
    <source>
        <dbReference type="Proteomes" id="UP000823561"/>
    </source>
</evidence>
<dbReference type="Gene3D" id="2.10.25.10">
    <property type="entry name" value="Laminin"/>
    <property type="match status" value="3"/>
</dbReference>
<evidence type="ECO:0000259" key="14">
    <source>
        <dbReference type="PROSITE" id="PS50027"/>
    </source>
</evidence>
<protein>
    <recommendedName>
        <fullName evidence="8">Netrin-G2</fullName>
    </recommendedName>
    <alternativeName>
        <fullName evidence="9">Laminet-2</fullName>
    </alternativeName>
</protein>
<evidence type="ECO:0000256" key="8">
    <source>
        <dbReference type="ARBA" id="ARBA00068906"/>
    </source>
</evidence>
<dbReference type="InterPro" id="IPR000742">
    <property type="entry name" value="EGF"/>
</dbReference>
<feature type="domain" description="EGF-like" evidence="13">
    <location>
        <begin position="359"/>
        <end position="394"/>
    </location>
</feature>
<dbReference type="Pfam" id="PF00053">
    <property type="entry name" value="EGF_laminin"/>
    <property type="match status" value="1"/>
</dbReference>
<keyword evidence="2" id="KW-0732">Signal</keyword>
<keyword evidence="6 11" id="KW-0424">Laminin EGF-like domain</keyword>
<dbReference type="Pfam" id="PF24973">
    <property type="entry name" value="EGF_LMN_ATRN"/>
    <property type="match status" value="1"/>
</dbReference>
<evidence type="ECO:0000256" key="3">
    <source>
        <dbReference type="ARBA" id="ARBA00022737"/>
    </source>
</evidence>
<dbReference type="InterPro" id="IPR013111">
    <property type="entry name" value="EGF_extracell"/>
</dbReference>
<keyword evidence="3" id="KW-0677">Repeat</keyword>
<evidence type="ECO:0000256" key="6">
    <source>
        <dbReference type="ARBA" id="ARBA00023292"/>
    </source>
</evidence>
<feature type="disulfide bond" evidence="10">
    <location>
        <begin position="384"/>
        <end position="393"/>
    </location>
</feature>
<comment type="subunit">
    <text evidence="7">Interacts with LRRC4.</text>
</comment>
<dbReference type="InterPro" id="IPR002049">
    <property type="entry name" value="LE_dom"/>
</dbReference>
<evidence type="ECO:0000256" key="12">
    <source>
        <dbReference type="SAM" id="MobiDB-lite"/>
    </source>
</evidence>
<reference evidence="15" key="1">
    <citation type="submission" date="2020-10" db="EMBL/GenBank/DDBJ databases">
        <title>Chromosome-scale genome assembly of the Allis shad, Alosa alosa.</title>
        <authorList>
            <person name="Margot Z."/>
            <person name="Christophe K."/>
            <person name="Cabau C."/>
            <person name="Louis A."/>
            <person name="Berthelot C."/>
            <person name="Parey E."/>
            <person name="Roest Crollius H."/>
            <person name="Montfort J."/>
            <person name="Robinson-Rechavi M."/>
            <person name="Bucao C."/>
            <person name="Bouchez O."/>
            <person name="Gislard M."/>
            <person name="Lluch J."/>
            <person name="Milhes M."/>
            <person name="Lampietro C."/>
            <person name="Lopez Roques C."/>
            <person name="Donnadieu C."/>
            <person name="Braasch I."/>
            <person name="Desvignes T."/>
            <person name="Postlethwait J."/>
            <person name="Bobe J."/>
            <person name="Guiguen Y."/>
        </authorList>
    </citation>
    <scope>NUCLEOTIDE SEQUENCE</scope>
    <source>
        <strain evidence="15">M-15738</strain>
        <tissue evidence="15">Blood</tissue>
    </source>
</reference>
<keyword evidence="1 10" id="KW-0245">EGF-like domain</keyword>
<proteinExistence type="predicted"/>
<evidence type="ECO:0000256" key="11">
    <source>
        <dbReference type="PROSITE-ProRule" id="PRU00460"/>
    </source>
</evidence>
<feature type="compositionally biased region" description="Low complexity" evidence="12">
    <location>
        <begin position="159"/>
        <end position="177"/>
    </location>
</feature>
<feature type="region of interest" description="Disordered" evidence="12">
    <location>
        <begin position="52"/>
        <end position="75"/>
    </location>
</feature>
<dbReference type="Pfam" id="PF07974">
    <property type="entry name" value="EGF_2"/>
    <property type="match status" value="1"/>
</dbReference>
<dbReference type="AlphaFoldDB" id="A0AAV6H603"/>
<evidence type="ECO:0000256" key="7">
    <source>
        <dbReference type="ARBA" id="ARBA00065506"/>
    </source>
</evidence>
<dbReference type="SUPFAM" id="SSF57196">
    <property type="entry name" value="EGF/Laminin"/>
    <property type="match status" value="3"/>
</dbReference>
<name>A0AAV6H603_9TELE</name>
<dbReference type="PROSITE" id="PS01248">
    <property type="entry name" value="EGF_LAM_1"/>
    <property type="match status" value="1"/>
</dbReference>
<dbReference type="Proteomes" id="UP000823561">
    <property type="component" value="Chromosome 5"/>
</dbReference>
<feature type="compositionally biased region" description="Low complexity" evidence="12">
    <location>
        <begin position="52"/>
        <end position="68"/>
    </location>
</feature>
<dbReference type="GO" id="GO:0009887">
    <property type="term" value="P:animal organ morphogenesis"/>
    <property type="evidence" value="ECO:0007669"/>
    <property type="project" value="TreeGrafter"/>
</dbReference>
<evidence type="ECO:0000256" key="10">
    <source>
        <dbReference type="PROSITE-ProRule" id="PRU00076"/>
    </source>
</evidence>
<dbReference type="FunFam" id="2.10.25.10:FF:000439">
    <property type="entry name" value="Netrin G2"/>
    <property type="match status" value="1"/>
</dbReference>
<dbReference type="GO" id="GO:0009888">
    <property type="term" value="P:tissue development"/>
    <property type="evidence" value="ECO:0007669"/>
    <property type="project" value="TreeGrafter"/>
</dbReference>
<evidence type="ECO:0000256" key="1">
    <source>
        <dbReference type="ARBA" id="ARBA00022536"/>
    </source>
</evidence>
<evidence type="ECO:0000256" key="4">
    <source>
        <dbReference type="ARBA" id="ARBA00023157"/>
    </source>
</evidence>
<feature type="disulfide bond" evidence="11">
    <location>
        <begin position="336"/>
        <end position="345"/>
    </location>
</feature>
<dbReference type="PROSITE" id="PS50027">
    <property type="entry name" value="EGF_LAM_2"/>
    <property type="match status" value="1"/>
</dbReference>
<dbReference type="EMBL" id="JADWDJ010000005">
    <property type="protein sequence ID" value="KAG5281427.1"/>
    <property type="molecule type" value="Genomic_DNA"/>
</dbReference>
<dbReference type="PANTHER" id="PTHR10574:SF27">
    <property type="entry name" value="NETRIN-G2"/>
    <property type="match status" value="1"/>
</dbReference>
<keyword evidence="16" id="KW-1185">Reference proteome</keyword>
<sequence>MCTVTATQLPDAVTATSPATSSATSSVVVATDASATVTSSVSADAGLVPTVTDTTTTTGAPSAMTTTPLADTLTSPPLTVTAAMDAVTQTTSGPPRDIDTVADAIPVATEVPSLITAGPTPVTVPLGTMSPGSTVFAASTDPMPKASTVGPSSASTLPQTTAAGSQSTDAAAAPTDAVSPATVPLPMATDGVPLVTDALPPPTAVSVLSQVTGVPMGDDVTPDAGSTSEPDQGRICAASTAPCGVFLNPRSLVPRATVDCECYGHSNRCSYIDFINIVTCVSCKHNTRGQNCQHCRLGYYRNGSADLDDENVCIECNCNQLGSLHARCNETGFCQCREGTTGQKCEDCLPGFTWKQGCIPNVCDDEMLMCQNGGTCVQNQKCVCPPEFKGVLCEQERCTGKKGCDGAASCSLSSTAALLCLLLHGLLLRLPA</sequence>
<dbReference type="PROSITE" id="PS00022">
    <property type="entry name" value="EGF_1"/>
    <property type="match status" value="1"/>
</dbReference>
<comment type="caution">
    <text evidence="15">The sequence shown here is derived from an EMBL/GenBank/DDBJ whole genome shotgun (WGS) entry which is preliminary data.</text>
</comment>
<evidence type="ECO:0000256" key="2">
    <source>
        <dbReference type="ARBA" id="ARBA00022729"/>
    </source>
</evidence>
<feature type="compositionally biased region" description="Polar residues" evidence="12">
    <location>
        <begin position="149"/>
        <end position="158"/>
    </location>
</feature>
<feature type="disulfide bond" evidence="11">
    <location>
        <begin position="316"/>
        <end position="328"/>
    </location>
</feature>
<feature type="domain" description="Laminin EGF-like" evidence="14">
    <location>
        <begin position="316"/>
        <end position="360"/>
    </location>
</feature>
<dbReference type="GO" id="GO:0007409">
    <property type="term" value="P:axonogenesis"/>
    <property type="evidence" value="ECO:0007669"/>
    <property type="project" value="TreeGrafter"/>
</dbReference>
<dbReference type="FunFam" id="2.10.25.10:FF:000180">
    <property type="entry name" value="Netrin G2"/>
    <property type="match status" value="1"/>
</dbReference>
<accession>A0AAV6H603</accession>
<evidence type="ECO:0000256" key="5">
    <source>
        <dbReference type="ARBA" id="ARBA00023180"/>
    </source>
</evidence>
<keyword evidence="4 10" id="KW-1015">Disulfide bond</keyword>
<evidence type="ECO:0000313" key="15">
    <source>
        <dbReference type="EMBL" id="KAG5281427.1"/>
    </source>
</evidence>
<dbReference type="SMART" id="SM00180">
    <property type="entry name" value="EGF_Lam"/>
    <property type="match status" value="2"/>
</dbReference>
<evidence type="ECO:0000256" key="9">
    <source>
        <dbReference type="ARBA" id="ARBA00079146"/>
    </source>
</evidence>